<dbReference type="GO" id="GO:0005829">
    <property type="term" value="C:cytosol"/>
    <property type="evidence" value="ECO:0007669"/>
    <property type="project" value="TreeGrafter"/>
</dbReference>
<dbReference type="SUPFAM" id="SSF47323">
    <property type="entry name" value="Anticodon-binding domain of a subclass of class I aminoacyl-tRNA synthetases"/>
    <property type="match status" value="1"/>
</dbReference>
<feature type="domain" description="Methionyl-tRNA synthetase anticodon-binding" evidence="1">
    <location>
        <begin position="16"/>
        <end position="159"/>
    </location>
</feature>
<evidence type="ECO:0000259" key="1">
    <source>
        <dbReference type="Pfam" id="PF19303"/>
    </source>
</evidence>
<dbReference type="AlphaFoldDB" id="A0A381U2J2"/>
<dbReference type="PANTHER" id="PTHR45765">
    <property type="entry name" value="METHIONINE--TRNA LIGASE"/>
    <property type="match status" value="1"/>
</dbReference>
<dbReference type="Gene3D" id="1.10.730.10">
    <property type="entry name" value="Isoleucyl-tRNA Synthetase, Domain 1"/>
    <property type="match status" value="1"/>
</dbReference>
<proteinExistence type="predicted"/>
<reference evidence="2" key="1">
    <citation type="submission" date="2018-05" db="EMBL/GenBank/DDBJ databases">
        <authorList>
            <person name="Lanie J.A."/>
            <person name="Ng W.-L."/>
            <person name="Kazmierczak K.M."/>
            <person name="Andrzejewski T.M."/>
            <person name="Davidsen T.M."/>
            <person name="Wayne K.J."/>
            <person name="Tettelin H."/>
            <person name="Glass J.I."/>
            <person name="Rusch D."/>
            <person name="Podicherti R."/>
            <person name="Tsui H.-C.T."/>
            <person name="Winkler M.E."/>
        </authorList>
    </citation>
    <scope>NUCLEOTIDE SEQUENCE</scope>
</reference>
<protein>
    <recommendedName>
        <fullName evidence="1">Methionyl-tRNA synthetase anticodon-binding domain-containing protein</fullName>
    </recommendedName>
</protein>
<organism evidence="2">
    <name type="scientific">marine metagenome</name>
    <dbReference type="NCBI Taxonomy" id="408172"/>
    <lineage>
        <taxon>unclassified sequences</taxon>
        <taxon>metagenomes</taxon>
        <taxon>ecological metagenomes</taxon>
    </lineage>
</organism>
<dbReference type="Pfam" id="PF19303">
    <property type="entry name" value="Anticodon_3"/>
    <property type="match status" value="1"/>
</dbReference>
<dbReference type="InterPro" id="IPR041872">
    <property type="entry name" value="Anticodon_Met"/>
</dbReference>
<accession>A0A381U2J2</accession>
<gene>
    <name evidence="2" type="ORF">METZ01_LOCUS75148</name>
</gene>
<dbReference type="InterPro" id="IPR023458">
    <property type="entry name" value="Met-tRNA_ligase_1"/>
</dbReference>
<dbReference type="GO" id="GO:0004825">
    <property type="term" value="F:methionine-tRNA ligase activity"/>
    <property type="evidence" value="ECO:0007669"/>
    <property type="project" value="InterPro"/>
</dbReference>
<dbReference type="CDD" id="cd07957">
    <property type="entry name" value="Anticodon_Ia_Met"/>
    <property type="match status" value="1"/>
</dbReference>
<dbReference type="GO" id="GO:0006431">
    <property type="term" value="P:methionyl-tRNA aminoacylation"/>
    <property type="evidence" value="ECO:0007669"/>
    <property type="project" value="TreeGrafter"/>
</dbReference>
<name>A0A381U2J2_9ZZZZ</name>
<dbReference type="InterPro" id="IPR009080">
    <property type="entry name" value="tRNAsynth_Ia_anticodon-bd"/>
</dbReference>
<dbReference type="PANTHER" id="PTHR45765:SF1">
    <property type="entry name" value="METHIONINE--TRNA LIGASE, CYTOPLASMIC"/>
    <property type="match status" value="1"/>
</dbReference>
<evidence type="ECO:0000313" key="2">
    <source>
        <dbReference type="EMBL" id="SVA22294.1"/>
    </source>
</evidence>
<feature type="non-terminal residue" evidence="2">
    <location>
        <position position="1"/>
    </location>
</feature>
<sequence>VNRALGFTVKVFDSIVPDPEEFDDMDKESEKAIKDLGSEVGVLMEQNHLDRALKKILQFSAHFNQYFQHKEPWKKAHGTGSCVYLSVNAVRSLAIAIYPFLPKSSQKIWMQLGMDGDVSAQPFDEISNITIKQGHKLGKISPLFEKVEESVIEEQKKKLGVNI</sequence>
<dbReference type="EMBL" id="UINC01005593">
    <property type="protein sequence ID" value="SVA22294.1"/>
    <property type="molecule type" value="Genomic_DNA"/>
</dbReference>
<dbReference type="GO" id="GO:0005524">
    <property type="term" value="F:ATP binding"/>
    <property type="evidence" value="ECO:0007669"/>
    <property type="project" value="InterPro"/>
</dbReference>